<accession>A0A645G918</accession>
<evidence type="ECO:0008006" key="2">
    <source>
        <dbReference type="Google" id="ProtNLM"/>
    </source>
</evidence>
<evidence type="ECO:0000313" key="1">
    <source>
        <dbReference type="EMBL" id="MPN23135.1"/>
    </source>
</evidence>
<dbReference type="EMBL" id="VSSQ01071548">
    <property type="protein sequence ID" value="MPN23135.1"/>
    <property type="molecule type" value="Genomic_DNA"/>
</dbReference>
<proteinExistence type="predicted"/>
<dbReference type="AlphaFoldDB" id="A0A645G918"/>
<comment type="caution">
    <text evidence="1">The sequence shown here is derived from an EMBL/GenBank/DDBJ whole genome shotgun (WGS) entry which is preliminary data.</text>
</comment>
<sequence length="45" mass="4785">MGVLNLGMNIIGVDSNFQKVVKGLVLLAAVIFDVVSKRRAVKSLA</sequence>
<protein>
    <recommendedName>
        <fullName evidence="2">Ribose import permease protein RbsC</fullName>
    </recommendedName>
</protein>
<gene>
    <name evidence="1" type="ORF">SDC9_170522</name>
</gene>
<reference evidence="1" key="1">
    <citation type="submission" date="2019-08" db="EMBL/GenBank/DDBJ databases">
        <authorList>
            <person name="Kucharzyk K."/>
            <person name="Murdoch R.W."/>
            <person name="Higgins S."/>
            <person name="Loffler F."/>
        </authorList>
    </citation>
    <scope>NUCLEOTIDE SEQUENCE</scope>
</reference>
<name>A0A645G918_9ZZZZ</name>
<organism evidence="1">
    <name type="scientific">bioreactor metagenome</name>
    <dbReference type="NCBI Taxonomy" id="1076179"/>
    <lineage>
        <taxon>unclassified sequences</taxon>
        <taxon>metagenomes</taxon>
        <taxon>ecological metagenomes</taxon>
    </lineage>
</organism>